<feature type="domain" description="ABC transmembrane type-1" evidence="6">
    <location>
        <begin position="103"/>
        <end position="288"/>
    </location>
</feature>
<evidence type="ECO:0000256" key="3">
    <source>
        <dbReference type="ARBA" id="ARBA00022989"/>
    </source>
</evidence>
<evidence type="ECO:0000259" key="6">
    <source>
        <dbReference type="PROSITE" id="PS50929"/>
    </source>
</evidence>
<dbReference type="EMBL" id="JAHRHJ020000009">
    <property type="protein sequence ID" value="KAH9300188.1"/>
    <property type="molecule type" value="Genomic_DNA"/>
</dbReference>
<gene>
    <name evidence="7" type="ORF">KI387_011771</name>
</gene>
<dbReference type="Gene3D" id="1.20.1560.10">
    <property type="entry name" value="ABC transporter type 1, transmembrane domain"/>
    <property type="match status" value="1"/>
</dbReference>
<keyword evidence="2 5" id="KW-0812">Transmembrane</keyword>
<dbReference type="SUPFAM" id="SSF90123">
    <property type="entry name" value="ABC transporter transmembrane region"/>
    <property type="match status" value="1"/>
</dbReference>
<dbReference type="Pfam" id="PF00664">
    <property type="entry name" value="ABC_membrane"/>
    <property type="match status" value="1"/>
</dbReference>
<protein>
    <recommendedName>
        <fullName evidence="6">ABC transmembrane type-1 domain-containing protein</fullName>
    </recommendedName>
</protein>
<dbReference type="InterPro" id="IPR039421">
    <property type="entry name" value="Type_1_exporter"/>
</dbReference>
<keyword evidence="4 5" id="KW-0472">Membrane</keyword>
<evidence type="ECO:0000256" key="5">
    <source>
        <dbReference type="SAM" id="Phobius"/>
    </source>
</evidence>
<feature type="transmembrane region" description="Helical" evidence="5">
    <location>
        <begin position="124"/>
        <end position="143"/>
    </location>
</feature>
<name>A0AA38FF28_TAXCH</name>
<reference evidence="7 8" key="1">
    <citation type="journal article" date="2021" name="Nat. Plants">
        <title>The Taxus genome provides insights into paclitaxel biosynthesis.</title>
        <authorList>
            <person name="Xiong X."/>
            <person name="Gou J."/>
            <person name="Liao Q."/>
            <person name="Li Y."/>
            <person name="Zhou Q."/>
            <person name="Bi G."/>
            <person name="Li C."/>
            <person name="Du R."/>
            <person name="Wang X."/>
            <person name="Sun T."/>
            <person name="Guo L."/>
            <person name="Liang H."/>
            <person name="Lu P."/>
            <person name="Wu Y."/>
            <person name="Zhang Z."/>
            <person name="Ro D.K."/>
            <person name="Shang Y."/>
            <person name="Huang S."/>
            <person name="Yan J."/>
        </authorList>
    </citation>
    <scope>NUCLEOTIDE SEQUENCE [LARGE SCALE GENOMIC DNA]</scope>
    <source>
        <strain evidence="7">Ta-2019</strain>
    </source>
</reference>
<feature type="transmembrane region" description="Helical" evidence="5">
    <location>
        <begin position="149"/>
        <end position="168"/>
    </location>
</feature>
<evidence type="ECO:0000313" key="8">
    <source>
        <dbReference type="Proteomes" id="UP000824469"/>
    </source>
</evidence>
<dbReference type="InterPro" id="IPR027417">
    <property type="entry name" value="P-loop_NTPase"/>
</dbReference>
<dbReference type="GO" id="GO:0140359">
    <property type="term" value="F:ABC-type transporter activity"/>
    <property type="evidence" value="ECO:0007669"/>
    <property type="project" value="InterPro"/>
</dbReference>
<dbReference type="GO" id="GO:0005886">
    <property type="term" value="C:plasma membrane"/>
    <property type="evidence" value="ECO:0007669"/>
    <property type="project" value="TreeGrafter"/>
</dbReference>
<feature type="transmembrane region" description="Helical" evidence="5">
    <location>
        <begin position="227"/>
        <end position="247"/>
    </location>
</feature>
<keyword evidence="3 5" id="KW-1133">Transmembrane helix</keyword>
<accession>A0AA38FF28</accession>
<evidence type="ECO:0000313" key="7">
    <source>
        <dbReference type="EMBL" id="KAH9300188.1"/>
    </source>
</evidence>
<sequence>MEDNGGWRKSSDLLQAASDEAADRDIVANKYKNIVKLNVKSYLQSNGKSYLLNHLSGSLLDVAGGICTDGVWMTIRLDAKCLYVLMDFEGLGSFERTEQEDMLLSVLNAAISNLTNFNKKMGNFIHYMATFVAGFVVGFTTVWQLALLTVAVVPLIAVVGAVHTIIFTKLSSKSQDAYAEAGNIAEQALAQIRTVFSFVGEEKTMQAYSAALKVTQKIGYRSGVVKGIGMGSTYCIIFCCYALLLWYGGLLVRYHDTKGGSAIATTFSVVIGGLALGQSAPSLTAFAKAKSATVNIFQTIEHRPKIDRNYSTGATPSTVTGQVELRNMSFLYPSRPEMSILSGFSLNIPAGKTVAMLLQIRKRSHEKFLTKMYGGMVELAAMPSFTRKEYYQESLSEMALTVEEDLDHTYQNGRSFLRDLKLVTAQIATKDWTPVDLKRVAMKVNILHKNLESAVREGQLSMSGASRVLVNFDTQEEIHDVPIELGDLLIEVQDSGLELAPTEESISNDKVLSDLRSRLGTIFKRKGVNGDQWHSVLFNVTNGVNGDQW</sequence>
<dbReference type="Gene3D" id="3.40.50.300">
    <property type="entry name" value="P-loop containing nucleotide triphosphate hydrolases"/>
    <property type="match status" value="1"/>
</dbReference>
<dbReference type="CDD" id="cd18577">
    <property type="entry name" value="ABC_6TM_Pgp_ABCB1_D1_like"/>
    <property type="match status" value="1"/>
</dbReference>
<evidence type="ECO:0000256" key="1">
    <source>
        <dbReference type="ARBA" id="ARBA00004141"/>
    </source>
</evidence>
<comment type="subcellular location">
    <subcellularLocation>
        <location evidence="1">Membrane</location>
        <topology evidence="1">Multi-pass membrane protein</topology>
    </subcellularLocation>
</comment>
<evidence type="ECO:0000256" key="2">
    <source>
        <dbReference type="ARBA" id="ARBA00022692"/>
    </source>
</evidence>
<dbReference type="GO" id="GO:0005524">
    <property type="term" value="F:ATP binding"/>
    <property type="evidence" value="ECO:0007669"/>
    <property type="project" value="InterPro"/>
</dbReference>
<keyword evidence="8" id="KW-1185">Reference proteome</keyword>
<dbReference type="AlphaFoldDB" id="A0AA38FF28"/>
<organism evidence="7 8">
    <name type="scientific">Taxus chinensis</name>
    <name type="common">Chinese yew</name>
    <name type="synonym">Taxus wallichiana var. chinensis</name>
    <dbReference type="NCBI Taxonomy" id="29808"/>
    <lineage>
        <taxon>Eukaryota</taxon>
        <taxon>Viridiplantae</taxon>
        <taxon>Streptophyta</taxon>
        <taxon>Embryophyta</taxon>
        <taxon>Tracheophyta</taxon>
        <taxon>Spermatophyta</taxon>
        <taxon>Pinopsida</taxon>
        <taxon>Pinidae</taxon>
        <taxon>Conifers II</taxon>
        <taxon>Cupressales</taxon>
        <taxon>Taxaceae</taxon>
        <taxon>Taxus</taxon>
    </lineage>
</organism>
<dbReference type="PROSITE" id="PS50929">
    <property type="entry name" value="ABC_TM1F"/>
    <property type="match status" value="1"/>
</dbReference>
<dbReference type="PANTHER" id="PTHR24222:SF70">
    <property type="entry name" value="BRACHYTIC2"/>
    <property type="match status" value="1"/>
</dbReference>
<dbReference type="InterPro" id="IPR036640">
    <property type="entry name" value="ABC1_TM_sf"/>
</dbReference>
<feature type="transmembrane region" description="Helical" evidence="5">
    <location>
        <begin position="259"/>
        <end position="277"/>
    </location>
</feature>
<evidence type="ECO:0000256" key="4">
    <source>
        <dbReference type="ARBA" id="ARBA00023136"/>
    </source>
</evidence>
<dbReference type="PANTHER" id="PTHR24222">
    <property type="entry name" value="ABC TRANSPORTER B FAMILY"/>
    <property type="match status" value="1"/>
</dbReference>
<dbReference type="SUPFAM" id="SSF52540">
    <property type="entry name" value="P-loop containing nucleoside triphosphate hydrolases"/>
    <property type="match status" value="1"/>
</dbReference>
<comment type="caution">
    <text evidence="7">The sequence shown here is derived from an EMBL/GenBank/DDBJ whole genome shotgun (WGS) entry which is preliminary data.</text>
</comment>
<dbReference type="InterPro" id="IPR011527">
    <property type="entry name" value="ABC1_TM_dom"/>
</dbReference>
<dbReference type="Proteomes" id="UP000824469">
    <property type="component" value="Unassembled WGS sequence"/>
</dbReference>
<proteinExistence type="predicted"/>